<dbReference type="Proteomes" id="UP000030012">
    <property type="component" value="Unassembled WGS sequence"/>
</dbReference>
<feature type="transmembrane region" description="Helical" evidence="6">
    <location>
        <begin position="12"/>
        <end position="32"/>
    </location>
</feature>
<gene>
    <name evidence="7" type="ORF">Z968_03000</name>
</gene>
<reference evidence="7 8" key="1">
    <citation type="submission" date="2014-01" db="EMBL/GenBank/DDBJ databases">
        <title>Plasmidome dynamics in the species complex Clostridium novyi sensu lato converts strains of independent lineages into distinctly different pathogens.</title>
        <authorList>
            <person name="Skarin H."/>
            <person name="Segerman B."/>
        </authorList>
    </citation>
    <scope>NUCLEOTIDE SEQUENCE [LARGE SCALE GENOMIC DNA]</scope>
    <source>
        <strain evidence="7 8">4552</strain>
    </source>
</reference>
<keyword evidence="4 6" id="KW-1133">Transmembrane helix</keyword>
<evidence type="ECO:0000256" key="2">
    <source>
        <dbReference type="ARBA" id="ARBA00022475"/>
    </source>
</evidence>
<feature type="transmembrane region" description="Helical" evidence="6">
    <location>
        <begin position="44"/>
        <end position="64"/>
    </location>
</feature>
<evidence type="ECO:0000256" key="4">
    <source>
        <dbReference type="ARBA" id="ARBA00022989"/>
    </source>
</evidence>
<sequence>MGKEKSFFKIGLIYTIGQVLSKAISFILLPIYTRQLGSYGYGQLALVDAVMDCISTFLIINIYSGYIRFYKEYDDKDKKLLKNTAINFSIILAIIDIIFFVIFGKSISNLVFKFDNSYKILMLVVIRSLITQFITLFMCDYSLNYDAMITVITNTIMLVMNLGLSIWLVVIKQQGILGVYRGYIYSNSIILIFLAFTNIKSYKFELDKTMLKKMFTFGVGLIPCNISGTILTMADRYFLAGYKSFNQTGIYSIGYKFGMLINPLFIDPFRSIFTPYKFDIWKNNDAQEKFNEMFKKYHVIGCFIMLFISVYSKFAIKVFTTSEYVDAYKLIPLVLLSYLLYGKSCFYNLGIQITNRTYLDGFIMLCGGVVNIILNIILIPKNGMYGAALATVLSYVIMNILYLKISLPMYHIKYNFKIIFKLYFVTLSLYGIYYLTSVLNLNIVIEFLVETILIIMYVIIIIKIKIIDKQEVYFYLNKIKYKILKKEGGEF</sequence>
<evidence type="ECO:0000313" key="7">
    <source>
        <dbReference type="EMBL" id="KGM97503.1"/>
    </source>
</evidence>
<feature type="transmembrane region" description="Helical" evidence="6">
    <location>
        <begin position="151"/>
        <end position="171"/>
    </location>
</feature>
<feature type="transmembrane region" description="Helical" evidence="6">
    <location>
        <begin position="85"/>
        <end position="108"/>
    </location>
</feature>
<dbReference type="OrthoDB" id="371333at2"/>
<feature type="transmembrane region" description="Helical" evidence="6">
    <location>
        <begin position="414"/>
        <end position="435"/>
    </location>
</feature>
<evidence type="ECO:0000256" key="6">
    <source>
        <dbReference type="SAM" id="Phobius"/>
    </source>
</evidence>
<evidence type="ECO:0000256" key="3">
    <source>
        <dbReference type="ARBA" id="ARBA00022692"/>
    </source>
</evidence>
<feature type="transmembrane region" description="Helical" evidence="6">
    <location>
        <begin position="214"/>
        <end position="233"/>
    </location>
</feature>
<feature type="transmembrane region" description="Helical" evidence="6">
    <location>
        <begin position="120"/>
        <end position="139"/>
    </location>
</feature>
<dbReference type="EMBL" id="JENJ01000009">
    <property type="protein sequence ID" value="KGM97503.1"/>
    <property type="molecule type" value="Genomic_DNA"/>
</dbReference>
<evidence type="ECO:0000256" key="5">
    <source>
        <dbReference type="ARBA" id="ARBA00023136"/>
    </source>
</evidence>
<accession>A0A0A0IAC1</accession>
<evidence type="ECO:0000313" key="8">
    <source>
        <dbReference type="Proteomes" id="UP000030012"/>
    </source>
</evidence>
<dbReference type="Pfam" id="PF01943">
    <property type="entry name" value="Polysacc_synt"/>
    <property type="match status" value="1"/>
</dbReference>
<name>A0A0A0IAC1_CLONO</name>
<comment type="subcellular location">
    <subcellularLocation>
        <location evidence="1">Cell membrane</location>
        <topology evidence="1">Multi-pass membrane protein</topology>
    </subcellularLocation>
</comment>
<keyword evidence="5 6" id="KW-0472">Membrane</keyword>
<protein>
    <submittedName>
        <fullName evidence="7">Uncharacterized protein</fullName>
    </submittedName>
</protein>
<keyword evidence="2" id="KW-1003">Cell membrane</keyword>
<dbReference type="InterPro" id="IPR050833">
    <property type="entry name" value="Poly_Biosynth_Transport"/>
</dbReference>
<feature type="transmembrane region" description="Helical" evidence="6">
    <location>
        <begin position="358"/>
        <end position="378"/>
    </location>
</feature>
<feature type="transmembrane region" description="Helical" evidence="6">
    <location>
        <begin position="183"/>
        <end position="202"/>
    </location>
</feature>
<dbReference type="GO" id="GO:0005886">
    <property type="term" value="C:plasma membrane"/>
    <property type="evidence" value="ECO:0007669"/>
    <property type="project" value="UniProtKB-SubCell"/>
</dbReference>
<organism evidence="7 8">
    <name type="scientific">Clostridium novyi A str. 4552</name>
    <dbReference type="NCBI Taxonomy" id="1444289"/>
    <lineage>
        <taxon>Bacteria</taxon>
        <taxon>Bacillati</taxon>
        <taxon>Bacillota</taxon>
        <taxon>Clostridia</taxon>
        <taxon>Eubacteriales</taxon>
        <taxon>Clostridiaceae</taxon>
        <taxon>Clostridium</taxon>
    </lineage>
</organism>
<feature type="transmembrane region" description="Helical" evidence="6">
    <location>
        <begin position="328"/>
        <end position="346"/>
    </location>
</feature>
<feature type="transmembrane region" description="Helical" evidence="6">
    <location>
        <begin position="384"/>
        <end position="402"/>
    </location>
</feature>
<dbReference type="InterPro" id="IPR002797">
    <property type="entry name" value="Polysacc_synth"/>
</dbReference>
<feature type="transmembrane region" description="Helical" evidence="6">
    <location>
        <begin position="297"/>
        <end position="316"/>
    </location>
</feature>
<dbReference type="RefSeq" id="WP_039253083.1">
    <property type="nucleotide sequence ID" value="NZ_JENJ01000009.1"/>
</dbReference>
<comment type="caution">
    <text evidence="7">The sequence shown here is derived from an EMBL/GenBank/DDBJ whole genome shotgun (WGS) entry which is preliminary data.</text>
</comment>
<keyword evidence="3 6" id="KW-0812">Transmembrane</keyword>
<evidence type="ECO:0000256" key="1">
    <source>
        <dbReference type="ARBA" id="ARBA00004651"/>
    </source>
</evidence>
<dbReference type="PANTHER" id="PTHR30250:SF11">
    <property type="entry name" value="O-ANTIGEN TRANSPORTER-RELATED"/>
    <property type="match status" value="1"/>
</dbReference>
<dbReference type="PANTHER" id="PTHR30250">
    <property type="entry name" value="PST FAMILY PREDICTED COLANIC ACID TRANSPORTER"/>
    <property type="match status" value="1"/>
</dbReference>
<proteinExistence type="predicted"/>
<dbReference type="AlphaFoldDB" id="A0A0A0IAC1"/>
<feature type="transmembrane region" description="Helical" evidence="6">
    <location>
        <begin position="441"/>
        <end position="462"/>
    </location>
</feature>